<dbReference type="EMBL" id="CP086239">
    <property type="protein sequence ID" value="WAG62924.1"/>
    <property type="molecule type" value="Genomic_DNA"/>
</dbReference>
<reference evidence="1" key="1">
    <citation type="submission" date="2021-11" db="EMBL/GenBank/DDBJ databases">
        <title>Clostridia strains as spoilage organisms.</title>
        <authorList>
            <person name="Wambui J."/>
            <person name="Stevens M.J.A."/>
            <person name="Stephan R."/>
        </authorList>
    </citation>
    <scope>NUCLEOTIDE SEQUENCE</scope>
    <source>
        <strain evidence="1">CF009</strain>
    </source>
</reference>
<dbReference type="NCBIfam" id="TIGR02940">
    <property type="entry name" value="anfO_nitrog"/>
    <property type="match status" value="1"/>
</dbReference>
<protein>
    <submittedName>
        <fullName evidence="1">Fe-only nitrogenase accessory protein AnfO</fullName>
    </submittedName>
</protein>
<accession>A0AA47EME9</accession>
<dbReference type="RefSeq" id="WP_216120282.1">
    <property type="nucleotide sequence ID" value="NZ_CP086239.1"/>
</dbReference>
<gene>
    <name evidence="1" type="primary">anfO</name>
    <name evidence="1" type="ORF">LL038_12100</name>
</gene>
<evidence type="ECO:0000313" key="2">
    <source>
        <dbReference type="Proteomes" id="UP001164733"/>
    </source>
</evidence>
<dbReference type="InterPro" id="IPR014287">
    <property type="entry name" value="Nase_Fe-Fe_AnfO"/>
</dbReference>
<dbReference type="AlphaFoldDB" id="A0AA47EME9"/>
<name>A0AA47EME9_9CLOT</name>
<evidence type="ECO:0000313" key="1">
    <source>
        <dbReference type="EMBL" id="WAG62924.1"/>
    </source>
</evidence>
<sequence>MGMKIAVFLGENGKTISFNQSGVTKLYLKEKSEWKVIKEIIFEINDLMSTETIRDNVKNMADALGECKVFVAGDVKGLPYTILDNMGFNILKVEGTPEGFLELVLKGEEERKLKKQRAEIIPRPSINGKEGYYFIDIQAEMEDNEKLTSKQLLLPFINNTEFKKLEIICTHVPLWFGGEFSKLNLSSDIEKINDGTMRVKVYSHNISTTL</sequence>
<organism evidence="1 2">
    <name type="scientific">Clostridium estertheticum</name>
    <dbReference type="NCBI Taxonomy" id="238834"/>
    <lineage>
        <taxon>Bacteria</taxon>
        <taxon>Bacillati</taxon>
        <taxon>Bacillota</taxon>
        <taxon>Clostridia</taxon>
        <taxon>Eubacteriales</taxon>
        <taxon>Clostridiaceae</taxon>
        <taxon>Clostridium</taxon>
    </lineage>
</organism>
<proteinExistence type="predicted"/>
<dbReference type="Proteomes" id="UP001164733">
    <property type="component" value="Chromosome"/>
</dbReference>
<dbReference type="Pfam" id="PF09582">
    <property type="entry name" value="AnfO_nitrog"/>
    <property type="match status" value="1"/>
</dbReference>